<protein>
    <recommendedName>
        <fullName evidence="3">Prepilin-type N-terminal cleavage/methylation domain-containing protein</fullName>
    </recommendedName>
</protein>
<dbReference type="KEGG" id="erl:AOC36_03985"/>
<dbReference type="EMBL" id="CP013213">
    <property type="protein sequence ID" value="AMC93159.1"/>
    <property type="molecule type" value="Genomic_DNA"/>
</dbReference>
<name>A0A0X8GZ80_9FIRM</name>
<evidence type="ECO:0000313" key="2">
    <source>
        <dbReference type="Proteomes" id="UP000063781"/>
    </source>
</evidence>
<evidence type="ECO:0008006" key="3">
    <source>
        <dbReference type="Google" id="ProtNLM"/>
    </source>
</evidence>
<organism evidence="1 2">
    <name type="scientific">Erysipelothrix larvae</name>
    <dbReference type="NCBI Taxonomy" id="1514105"/>
    <lineage>
        <taxon>Bacteria</taxon>
        <taxon>Bacillati</taxon>
        <taxon>Bacillota</taxon>
        <taxon>Erysipelotrichia</taxon>
        <taxon>Erysipelotrichales</taxon>
        <taxon>Erysipelotrichaceae</taxon>
        <taxon>Erysipelothrix</taxon>
    </lineage>
</organism>
<dbReference type="Proteomes" id="UP000063781">
    <property type="component" value="Chromosome"/>
</dbReference>
<dbReference type="InterPro" id="IPR012902">
    <property type="entry name" value="N_methyl_site"/>
</dbReference>
<reference evidence="1 2" key="1">
    <citation type="submission" date="2015-10" db="EMBL/GenBank/DDBJ databases">
        <title>Erysipelothrix larvae sp. LV19 isolated from the larval gut of the rhinoceros beetle, Trypoxylus dichotomus.</title>
        <authorList>
            <person name="Lim S."/>
            <person name="Kim B.-C."/>
        </authorList>
    </citation>
    <scope>NUCLEOTIDE SEQUENCE [LARGE SCALE GENOMIC DNA]</scope>
    <source>
        <strain evidence="1 2">LV19</strain>
    </source>
</reference>
<dbReference type="Pfam" id="PF07963">
    <property type="entry name" value="N_methyl"/>
    <property type="match status" value="1"/>
</dbReference>
<dbReference type="AlphaFoldDB" id="A0A0X8GZ80"/>
<sequence length="88" mass="9327">MKKGFTLIEVVVALALLIIVVAVVSTAFALTGRVNAAANQKITAQQVAVNATEELRYLAINESTDKDSLLVSLSETDLFGTYNVLSAV</sequence>
<proteinExistence type="predicted"/>
<dbReference type="PROSITE" id="PS00409">
    <property type="entry name" value="PROKAR_NTER_METHYL"/>
    <property type="match status" value="1"/>
</dbReference>
<dbReference type="RefSeq" id="WP_067631658.1">
    <property type="nucleotide sequence ID" value="NZ_CP013213.1"/>
</dbReference>
<accession>A0A0X8GZ80</accession>
<keyword evidence="2" id="KW-1185">Reference proteome</keyword>
<evidence type="ECO:0000313" key="1">
    <source>
        <dbReference type="EMBL" id="AMC93159.1"/>
    </source>
</evidence>
<gene>
    <name evidence="1" type="ORF">AOC36_03985</name>
</gene>